<keyword evidence="9" id="KW-1185">Reference proteome</keyword>
<accession>A0A7I8DQA1</accession>
<dbReference type="InterPro" id="IPR018313">
    <property type="entry name" value="SBP_3_CS"/>
</dbReference>
<dbReference type="InterPro" id="IPR001638">
    <property type="entry name" value="Solute-binding_3/MltF_N"/>
</dbReference>
<feature type="signal peptide" evidence="6">
    <location>
        <begin position="1"/>
        <end position="23"/>
    </location>
</feature>
<feature type="compositionally biased region" description="Low complexity" evidence="5">
    <location>
        <begin position="35"/>
        <end position="46"/>
    </location>
</feature>
<dbReference type="GO" id="GO:0030313">
    <property type="term" value="C:cell envelope"/>
    <property type="evidence" value="ECO:0007669"/>
    <property type="project" value="UniProtKB-SubCell"/>
</dbReference>
<dbReference type="Pfam" id="PF00497">
    <property type="entry name" value="SBP_bac_3"/>
    <property type="match status" value="1"/>
</dbReference>
<dbReference type="Proteomes" id="UP000515703">
    <property type="component" value="Chromosome"/>
</dbReference>
<dbReference type="PANTHER" id="PTHR35936">
    <property type="entry name" value="MEMBRANE-BOUND LYTIC MUREIN TRANSGLYCOSYLASE F"/>
    <property type="match status" value="1"/>
</dbReference>
<evidence type="ECO:0000256" key="4">
    <source>
        <dbReference type="RuleBase" id="RU003744"/>
    </source>
</evidence>
<feature type="chain" id="PRO_5038562060" evidence="6">
    <location>
        <begin position="24"/>
        <end position="315"/>
    </location>
</feature>
<evidence type="ECO:0000313" key="9">
    <source>
        <dbReference type="Proteomes" id="UP000515703"/>
    </source>
</evidence>
<evidence type="ECO:0000256" key="6">
    <source>
        <dbReference type="SAM" id="SignalP"/>
    </source>
</evidence>
<feature type="region of interest" description="Disordered" evidence="5">
    <location>
        <begin position="29"/>
        <end position="56"/>
    </location>
</feature>
<dbReference type="PROSITE" id="PS51257">
    <property type="entry name" value="PROKAR_LIPOPROTEIN"/>
    <property type="match status" value="1"/>
</dbReference>
<evidence type="ECO:0000259" key="7">
    <source>
        <dbReference type="SMART" id="SM00062"/>
    </source>
</evidence>
<evidence type="ECO:0000256" key="3">
    <source>
        <dbReference type="ARBA" id="ARBA00022729"/>
    </source>
</evidence>
<reference evidence="8 9" key="2">
    <citation type="submission" date="2020-08" db="EMBL/GenBank/DDBJ databases">
        <authorList>
            <person name="Ueki A."/>
            <person name="Tonouchi A."/>
        </authorList>
    </citation>
    <scope>NUCLEOTIDE SEQUENCE [LARGE SCALE GENOMIC DNA]</scope>
    <source>
        <strain evidence="8 9">CTTW</strain>
    </source>
</reference>
<name>A0A7I8DQA1_9FIRM</name>
<dbReference type="SUPFAM" id="SSF53850">
    <property type="entry name" value="Periplasmic binding protein-like II"/>
    <property type="match status" value="1"/>
</dbReference>
<dbReference type="AlphaFoldDB" id="A0A7I8DQA1"/>
<dbReference type="PROSITE" id="PS01039">
    <property type="entry name" value="SBP_BACTERIAL_3"/>
    <property type="match status" value="1"/>
</dbReference>
<organism evidence="8 9">
    <name type="scientific">Anaerocolumna chitinilytica</name>
    <dbReference type="NCBI Taxonomy" id="1727145"/>
    <lineage>
        <taxon>Bacteria</taxon>
        <taxon>Bacillati</taxon>
        <taxon>Bacillota</taxon>
        <taxon>Clostridia</taxon>
        <taxon>Lachnospirales</taxon>
        <taxon>Lachnospiraceae</taxon>
        <taxon>Anaerocolumna</taxon>
    </lineage>
</organism>
<dbReference type="KEGG" id="acht:bsdcttw_36510"/>
<dbReference type="Gene3D" id="3.40.190.10">
    <property type="entry name" value="Periplasmic binding protein-like II"/>
    <property type="match status" value="2"/>
</dbReference>
<keyword evidence="3 6" id="KW-0732">Signal</keyword>
<dbReference type="CDD" id="cd13530">
    <property type="entry name" value="PBP2_peptides_like"/>
    <property type="match status" value="1"/>
</dbReference>
<sequence>MKKMNLRKSIAGILILVMALALTGCGSKSNDNSKETAATGEATPTAKTEEGAKAADTGGAAESKLLKKIKETGYITIGSSNDAPFCYTDVSTGELKGIDIEILREICKRLGIPDIKMKVVDFANLLVELNNNNIDMVVDAMYVKDERLQVAAFTDKWYQEGEAVVIPSDSAIASKEDLKGKDIGAQPGTTFYETAQKWLDDGKIGKLDAFDNQATLMTAVNMGKVDAVVTDGIVAGYTLSSDSSLKLKLLSPYEAEASGQIGAAVRFEDEDFLKEVNTALNAMKEDGSLLTILKNYGLTEDYFVSVDDGKTTNVK</sequence>
<evidence type="ECO:0000256" key="1">
    <source>
        <dbReference type="ARBA" id="ARBA00004196"/>
    </source>
</evidence>
<gene>
    <name evidence="8" type="ORF">bsdcttw_36510</name>
</gene>
<dbReference type="RefSeq" id="WP_185256268.1">
    <property type="nucleotide sequence ID" value="NZ_AP023368.1"/>
</dbReference>
<comment type="similarity">
    <text evidence="2 4">Belongs to the bacterial solute-binding protein 3 family.</text>
</comment>
<evidence type="ECO:0000256" key="5">
    <source>
        <dbReference type="SAM" id="MobiDB-lite"/>
    </source>
</evidence>
<evidence type="ECO:0000256" key="2">
    <source>
        <dbReference type="ARBA" id="ARBA00010333"/>
    </source>
</evidence>
<reference evidence="8 9" key="1">
    <citation type="submission" date="2020-08" db="EMBL/GenBank/DDBJ databases">
        <title>Draft genome sequencing of an Anaerocolumna strain isolated from anoxic soil subjected to BSD treatment.</title>
        <authorList>
            <person name="Uek A."/>
            <person name="Tonouchi A."/>
        </authorList>
    </citation>
    <scope>NUCLEOTIDE SEQUENCE [LARGE SCALE GENOMIC DNA]</scope>
    <source>
        <strain evidence="8 9">CTTW</strain>
    </source>
</reference>
<evidence type="ECO:0000313" key="8">
    <source>
        <dbReference type="EMBL" id="BCK00611.1"/>
    </source>
</evidence>
<dbReference type="SMART" id="SM00062">
    <property type="entry name" value="PBPb"/>
    <property type="match status" value="1"/>
</dbReference>
<dbReference type="PANTHER" id="PTHR35936:SF19">
    <property type="entry name" value="AMINO-ACID-BINDING PROTEIN YXEM-RELATED"/>
    <property type="match status" value="1"/>
</dbReference>
<dbReference type="EMBL" id="AP023368">
    <property type="protein sequence ID" value="BCK00611.1"/>
    <property type="molecule type" value="Genomic_DNA"/>
</dbReference>
<feature type="domain" description="Solute-binding protein family 3/N-terminal" evidence="7">
    <location>
        <begin position="74"/>
        <end position="300"/>
    </location>
</feature>
<protein>
    <submittedName>
        <fullName evidence="8">Basic amino acid ABC transporter substrate-binding protein</fullName>
    </submittedName>
</protein>
<comment type="subcellular location">
    <subcellularLocation>
        <location evidence="1">Cell envelope</location>
    </subcellularLocation>
</comment>
<proteinExistence type="inferred from homology"/>